<dbReference type="SUPFAM" id="SSF81296">
    <property type="entry name" value="E set domains"/>
    <property type="match status" value="1"/>
</dbReference>
<evidence type="ECO:0000256" key="8">
    <source>
        <dbReference type="SAM" id="SignalP"/>
    </source>
</evidence>
<feature type="chain" id="PRO_5005325749" description="Phosphatidylglycerol/phosphatidylinositol transfer protein" evidence="8">
    <location>
        <begin position="19"/>
        <end position="178"/>
    </location>
</feature>
<feature type="signal peptide" evidence="8">
    <location>
        <begin position="1"/>
        <end position="18"/>
    </location>
</feature>
<evidence type="ECO:0000259" key="9">
    <source>
        <dbReference type="SMART" id="SM00737"/>
    </source>
</evidence>
<sequence length="178" mass="19241">MKFSTLSVFAVTTATVFAAPIPVDVAGVQLQNPFGSSGLSSTDEPIPGDSPLLICDLEAPKRVEITKLDLNPNPPLKGQELTIFAEGIVKETILEGAYIDIDVRYGYIRLLKQTFDLCEQTQNVGLECPIKEGKIELETSVQLPSEIPPGVYTVAARAYTVDDEPITCLATTIEFPAL</sequence>
<dbReference type="OrthoDB" id="6409159at2759"/>
<keyword evidence="7" id="KW-0445">Lipid transport</keyword>
<dbReference type="PANTHER" id="PTHR11306">
    <property type="entry name" value="NIEMANN PICK TYPE C2 PROTEIN NPC2-RELATED"/>
    <property type="match status" value="1"/>
</dbReference>
<comment type="similarity">
    <text evidence="2">Belongs to the NPC2 family.</text>
</comment>
<keyword evidence="5" id="KW-0813">Transport</keyword>
<dbReference type="InterPro" id="IPR003172">
    <property type="entry name" value="ML_dom"/>
</dbReference>
<comment type="function">
    <text evidence="1">Catalyzes the intermembrane transfer of phosphatidylglycerol and phosphatidylinositol.</text>
</comment>
<dbReference type="InterPro" id="IPR039670">
    <property type="entry name" value="NPC2-like"/>
</dbReference>
<evidence type="ECO:0000313" key="11">
    <source>
        <dbReference type="Proteomes" id="UP000242525"/>
    </source>
</evidence>
<dbReference type="SMART" id="SM00737">
    <property type="entry name" value="ML"/>
    <property type="match status" value="1"/>
</dbReference>
<keyword evidence="11" id="KW-1185">Reference proteome</keyword>
<name>A0A0J9XEE8_GEOCN</name>
<protein>
    <recommendedName>
        <fullName evidence="4">Phosphatidylglycerol/phosphatidylinositol transfer protein</fullName>
    </recommendedName>
</protein>
<evidence type="ECO:0000256" key="7">
    <source>
        <dbReference type="ARBA" id="ARBA00023055"/>
    </source>
</evidence>
<dbReference type="Proteomes" id="UP000242525">
    <property type="component" value="Unassembled WGS sequence"/>
</dbReference>
<proteinExistence type="inferred from homology"/>
<comment type="subunit">
    <text evidence="3">Monomer.</text>
</comment>
<evidence type="ECO:0000256" key="4">
    <source>
        <dbReference type="ARBA" id="ARBA00016056"/>
    </source>
</evidence>
<dbReference type="Gene3D" id="2.60.40.770">
    <property type="match status" value="1"/>
</dbReference>
<reference evidence="10" key="1">
    <citation type="submission" date="2014-03" db="EMBL/GenBank/DDBJ databases">
        <authorList>
            <person name="Casaregola S."/>
        </authorList>
    </citation>
    <scope>NUCLEOTIDE SEQUENCE [LARGE SCALE GENOMIC DNA]</scope>
    <source>
        <strain evidence="10">CLIB 918</strain>
    </source>
</reference>
<dbReference type="InterPro" id="IPR033917">
    <property type="entry name" value="ML_PG-PI_TP"/>
</dbReference>
<dbReference type="CDD" id="cd00917">
    <property type="entry name" value="PG-PI_TP"/>
    <property type="match status" value="1"/>
</dbReference>
<dbReference type="AlphaFoldDB" id="A0A0J9XEE8"/>
<evidence type="ECO:0000256" key="2">
    <source>
        <dbReference type="ARBA" id="ARBA00006370"/>
    </source>
</evidence>
<dbReference type="GO" id="GO:0032934">
    <property type="term" value="F:sterol binding"/>
    <property type="evidence" value="ECO:0007669"/>
    <property type="project" value="InterPro"/>
</dbReference>
<dbReference type="GO" id="GO:0032366">
    <property type="term" value="P:intracellular sterol transport"/>
    <property type="evidence" value="ECO:0007669"/>
    <property type="project" value="InterPro"/>
</dbReference>
<dbReference type="Pfam" id="PF02221">
    <property type="entry name" value="E1_DerP2_DerF2"/>
    <property type="match status" value="1"/>
</dbReference>
<dbReference type="PANTHER" id="PTHR11306:SF0">
    <property type="entry name" value="PHOSPHATIDYLGLYCEROL_PHOSPHATIDYLINOSITOL TRANSFER PROTEIN"/>
    <property type="match status" value="1"/>
</dbReference>
<accession>A0A0J9XEE8</accession>
<evidence type="ECO:0000313" key="10">
    <source>
        <dbReference type="EMBL" id="CDO55649.1"/>
    </source>
</evidence>
<comment type="caution">
    <text evidence="10">The sequence shown here is derived from an EMBL/GenBank/DDBJ whole genome shotgun (WGS) entry which is preliminary data.</text>
</comment>
<dbReference type="FunFam" id="2.60.40.770:FF:000004">
    <property type="entry name" value="Phosphatidylglycerol/phosphatidylinositol transfer protein"/>
    <property type="match status" value="1"/>
</dbReference>
<dbReference type="InterPro" id="IPR014756">
    <property type="entry name" value="Ig_E-set"/>
</dbReference>
<keyword evidence="6 8" id="KW-0732">Signal</keyword>
<evidence type="ECO:0000256" key="5">
    <source>
        <dbReference type="ARBA" id="ARBA00022448"/>
    </source>
</evidence>
<dbReference type="EMBL" id="CCBN010000012">
    <property type="protein sequence ID" value="CDO55649.1"/>
    <property type="molecule type" value="Genomic_DNA"/>
</dbReference>
<organism evidence="10 11">
    <name type="scientific">Geotrichum candidum</name>
    <name type="common">Oospora lactis</name>
    <name type="synonym">Dipodascus geotrichum</name>
    <dbReference type="NCBI Taxonomy" id="1173061"/>
    <lineage>
        <taxon>Eukaryota</taxon>
        <taxon>Fungi</taxon>
        <taxon>Dikarya</taxon>
        <taxon>Ascomycota</taxon>
        <taxon>Saccharomycotina</taxon>
        <taxon>Dipodascomycetes</taxon>
        <taxon>Dipodascales</taxon>
        <taxon>Dipodascaceae</taxon>
        <taxon>Geotrichum</taxon>
    </lineage>
</organism>
<evidence type="ECO:0000256" key="1">
    <source>
        <dbReference type="ARBA" id="ARBA00002053"/>
    </source>
</evidence>
<feature type="domain" description="MD-2-related lipid-recognition" evidence="9">
    <location>
        <begin position="52"/>
        <end position="173"/>
    </location>
</feature>
<gene>
    <name evidence="10" type="ORF">BN980_GECA12s00373g</name>
</gene>
<evidence type="ECO:0000256" key="6">
    <source>
        <dbReference type="ARBA" id="ARBA00022729"/>
    </source>
</evidence>
<evidence type="ECO:0000256" key="3">
    <source>
        <dbReference type="ARBA" id="ARBA00011245"/>
    </source>
</evidence>